<accession>A2XR49</accession>
<evidence type="ECO:0000313" key="2">
    <source>
        <dbReference type="Proteomes" id="UP000007015"/>
    </source>
</evidence>
<sequence>MAVTESTVEAAPTAVRAKAIAAASKGIAAAKVVAATASTEAAGATYVVKARGLCASPTLQTIDGHVLIALLLIEIGELAAECVEAFQDFLETPAPNVVVVGTVCHRSRGNVRDRKESDTKMLGARMNHSQPPATHARTGIEIRENRGV</sequence>
<keyword evidence="2" id="KW-1185">Reference proteome</keyword>
<dbReference type="Gramene" id="BGIOSGA015469-TA">
    <property type="protein sequence ID" value="BGIOSGA015469-PA"/>
    <property type="gene ID" value="BGIOSGA015469"/>
</dbReference>
<protein>
    <submittedName>
        <fullName evidence="1">Uncharacterized protein</fullName>
    </submittedName>
</protein>
<gene>
    <name evidence="1" type="ORF">OsI_15116</name>
</gene>
<evidence type="ECO:0000313" key="1">
    <source>
        <dbReference type="EMBL" id="EAY93309.1"/>
    </source>
</evidence>
<proteinExistence type="predicted"/>
<name>A2XR49_ORYSI</name>
<dbReference type="Proteomes" id="UP000007015">
    <property type="component" value="Chromosome 4"/>
</dbReference>
<dbReference type="AlphaFoldDB" id="A2XR49"/>
<dbReference type="HOGENOM" id="CLU_1761812_0_0_1"/>
<dbReference type="EMBL" id="CM000129">
    <property type="protein sequence ID" value="EAY93309.1"/>
    <property type="molecule type" value="Genomic_DNA"/>
</dbReference>
<organism evidence="1 2">
    <name type="scientific">Oryza sativa subsp. indica</name>
    <name type="common">Rice</name>
    <dbReference type="NCBI Taxonomy" id="39946"/>
    <lineage>
        <taxon>Eukaryota</taxon>
        <taxon>Viridiplantae</taxon>
        <taxon>Streptophyta</taxon>
        <taxon>Embryophyta</taxon>
        <taxon>Tracheophyta</taxon>
        <taxon>Spermatophyta</taxon>
        <taxon>Magnoliopsida</taxon>
        <taxon>Liliopsida</taxon>
        <taxon>Poales</taxon>
        <taxon>Poaceae</taxon>
        <taxon>BOP clade</taxon>
        <taxon>Oryzoideae</taxon>
        <taxon>Oryzeae</taxon>
        <taxon>Oryzinae</taxon>
        <taxon>Oryza</taxon>
        <taxon>Oryza sativa</taxon>
    </lineage>
</organism>
<reference evidence="1 2" key="1">
    <citation type="journal article" date="2005" name="PLoS Biol.">
        <title>The genomes of Oryza sativa: a history of duplications.</title>
        <authorList>
            <person name="Yu J."/>
            <person name="Wang J."/>
            <person name="Lin W."/>
            <person name="Li S."/>
            <person name="Li H."/>
            <person name="Zhou J."/>
            <person name="Ni P."/>
            <person name="Dong W."/>
            <person name="Hu S."/>
            <person name="Zeng C."/>
            <person name="Zhang J."/>
            <person name="Zhang Y."/>
            <person name="Li R."/>
            <person name="Xu Z."/>
            <person name="Li S."/>
            <person name="Li X."/>
            <person name="Zheng H."/>
            <person name="Cong L."/>
            <person name="Lin L."/>
            <person name="Yin J."/>
            <person name="Geng J."/>
            <person name="Li G."/>
            <person name="Shi J."/>
            <person name="Liu J."/>
            <person name="Lv H."/>
            <person name="Li J."/>
            <person name="Wang J."/>
            <person name="Deng Y."/>
            <person name="Ran L."/>
            <person name="Shi X."/>
            <person name="Wang X."/>
            <person name="Wu Q."/>
            <person name="Li C."/>
            <person name="Ren X."/>
            <person name="Wang J."/>
            <person name="Wang X."/>
            <person name="Li D."/>
            <person name="Liu D."/>
            <person name="Zhang X."/>
            <person name="Ji Z."/>
            <person name="Zhao W."/>
            <person name="Sun Y."/>
            <person name="Zhang Z."/>
            <person name="Bao J."/>
            <person name="Han Y."/>
            <person name="Dong L."/>
            <person name="Ji J."/>
            <person name="Chen P."/>
            <person name="Wu S."/>
            <person name="Liu J."/>
            <person name="Xiao Y."/>
            <person name="Bu D."/>
            <person name="Tan J."/>
            <person name="Yang L."/>
            <person name="Ye C."/>
            <person name="Zhang J."/>
            <person name="Xu J."/>
            <person name="Zhou Y."/>
            <person name="Yu Y."/>
            <person name="Zhang B."/>
            <person name="Zhuang S."/>
            <person name="Wei H."/>
            <person name="Liu B."/>
            <person name="Lei M."/>
            <person name="Yu H."/>
            <person name="Li Y."/>
            <person name="Xu H."/>
            <person name="Wei S."/>
            <person name="He X."/>
            <person name="Fang L."/>
            <person name="Zhang Z."/>
            <person name="Zhang Y."/>
            <person name="Huang X."/>
            <person name="Su Z."/>
            <person name="Tong W."/>
            <person name="Li J."/>
            <person name="Tong Z."/>
            <person name="Li S."/>
            <person name="Ye J."/>
            <person name="Wang L."/>
            <person name="Fang L."/>
            <person name="Lei T."/>
            <person name="Chen C."/>
            <person name="Chen H."/>
            <person name="Xu Z."/>
            <person name="Li H."/>
            <person name="Huang H."/>
            <person name="Zhang F."/>
            <person name="Xu H."/>
            <person name="Li N."/>
            <person name="Zhao C."/>
            <person name="Li S."/>
            <person name="Dong L."/>
            <person name="Huang Y."/>
            <person name="Li L."/>
            <person name="Xi Y."/>
            <person name="Qi Q."/>
            <person name="Li W."/>
            <person name="Zhang B."/>
            <person name="Hu W."/>
            <person name="Zhang Y."/>
            <person name="Tian X."/>
            <person name="Jiao Y."/>
            <person name="Liang X."/>
            <person name="Jin J."/>
            <person name="Gao L."/>
            <person name="Zheng W."/>
            <person name="Hao B."/>
            <person name="Liu S."/>
            <person name="Wang W."/>
            <person name="Yuan L."/>
            <person name="Cao M."/>
            <person name="McDermott J."/>
            <person name="Samudrala R."/>
            <person name="Wang J."/>
            <person name="Wong G.K."/>
            <person name="Yang H."/>
        </authorList>
    </citation>
    <scope>NUCLEOTIDE SEQUENCE [LARGE SCALE GENOMIC DNA]</scope>
    <source>
        <strain evidence="2">cv. 93-11</strain>
    </source>
</reference>